<reference evidence="2 3" key="1">
    <citation type="journal article" date="2023" name="Commun. Biol.">
        <title>Genome analysis of Parmales, the sister group of diatoms, reveals the evolutionary specialization of diatoms from phago-mixotrophs to photoautotrophs.</title>
        <authorList>
            <person name="Ban H."/>
            <person name="Sato S."/>
            <person name="Yoshikawa S."/>
            <person name="Yamada K."/>
            <person name="Nakamura Y."/>
            <person name="Ichinomiya M."/>
            <person name="Sato N."/>
            <person name="Blanc-Mathieu R."/>
            <person name="Endo H."/>
            <person name="Kuwata A."/>
            <person name="Ogata H."/>
        </authorList>
    </citation>
    <scope>NUCLEOTIDE SEQUENCE [LARGE SCALE GENOMIC DNA]</scope>
</reference>
<protein>
    <submittedName>
        <fullName evidence="2">Uncharacterized protein</fullName>
    </submittedName>
</protein>
<proteinExistence type="predicted"/>
<name>A0ABQ6M3F4_9STRA</name>
<evidence type="ECO:0000313" key="3">
    <source>
        <dbReference type="Proteomes" id="UP001165060"/>
    </source>
</evidence>
<organism evidence="2 3">
    <name type="scientific">Tetraparma gracilis</name>
    <dbReference type="NCBI Taxonomy" id="2962635"/>
    <lineage>
        <taxon>Eukaryota</taxon>
        <taxon>Sar</taxon>
        <taxon>Stramenopiles</taxon>
        <taxon>Ochrophyta</taxon>
        <taxon>Bolidophyceae</taxon>
        <taxon>Parmales</taxon>
        <taxon>Triparmaceae</taxon>
        <taxon>Tetraparma</taxon>
    </lineage>
</organism>
<feature type="region of interest" description="Disordered" evidence="1">
    <location>
        <begin position="1"/>
        <end position="26"/>
    </location>
</feature>
<dbReference type="EMBL" id="BRYB01003646">
    <property type="protein sequence ID" value="GMI18897.1"/>
    <property type="molecule type" value="Genomic_DNA"/>
</dbReference>
<dbReference type="Proteomes" id="UP001165060">
    <property type="component" value="Unassembled WGS sequence"/>
</dbReference>
<evidence type="ECO:0000256" key="1">
    <source>
        <dbReference type="SAM" id="MobiDB-lite"/>
    </source>
</evidence>
<accession>A0ABQ6M3F4</accession>
<sequence length="226" mass="25170">MTTPAAADPSLFPDMSAFEDESPPSKFPAASVSAAVSLLASISSMSDYKSRELKFLRQQLARVGVFAERDKFQGLTEEQFRQRQFDARNDKKREQRLKAAQQKHLKSTELRAGRIEALNSLIEAQAGDDGEGEQRLLAASGGESSEARGQLQYLVPDGVAQDDRPGSAASRLLSDGAEPVHLNKARSCYCCKKRYHELHRFYDQLCPPCAKLNWEKRFHSPELPKG</sequence>
<keyword evidence="3" id="KW-1185">Reference proteome</keyword>
<gene>
    <name evidence="2" type="ORF">TeGR_g7941</name>
</gene>
<evidence type="ECO:0000313" key="2">
    <source>
        <dbReference type="EMBL" id="GMI18897.1"/>
    </source>
</evidence>
<comment type="caution">
    <text evidence="2">The sequence shown here is derived from an EMBL/GenBank/DDBJ whole genome shotgun (WGS) entry which is preliminary data.</text>
</comment>